<evidence type="ECO:0000313" key="3">
    <source>
        <dbReference type="Proteomes" id="UP001229836"/>
    </source>
</evidence>
<name>A0ABY8RZ14_9GAMM</name>
<keyword evidence="3" id="KW-1185">Reference proteome</keyword>
<gene>
    <name evidence="2" type="ORF">QLH32_10300</name>
</gene>
<proteinExistence type="predicted"/>
<evidence type="ECO:0000256" key="1">
    <source>
        <dbReference type="SAM" id="Phobius"/>
    </source>
</evidence>
<organism evidence="2 3">
    <name type="scientific">Acinetobacter corruptisaponis</name>
    <dbReference type="NCBI Taxonomy" id="3045147"/>
    <lineage>
        <taxon>Bacteria</taxon>
        <taxon>Pseudomonadati</taxon>
        <taxon>Pseudomonadota</taxon>
        <taxon>Gammaproteobacteria</taxon>
        <taxon>Moraxellales</taxon>
        <taxon>Moraxellaceae</taxon>
        <taxon>Acinetobacter</taxon>
    </lineage>
</organism>
<keyword evidence="2" id="KW-0378">Hydrolase</keyword>
<dbReference type="EMBL" id="CP125669">
    <property type="protein sequence ID" value="WHP04460.1"/>
    <property type="molecule type" value="Genomic_DNA"/>
</dbReference>
<dbReference type="SUPFAM" id="SSF53474">
    <property type="entry name" value="alpha/beta-Hydrolases"/>
    <property type="match status" value="1"/>
</dbReference>
<reference evidence="2 3" key="1">
    <citation type="submission" date="2023-05" db="EMBL/GenBank/DDBJ databases">
        <title>The complete genome of Acinetobacter sp. nov KCTC 92772.</title>
        <authorList>
            <person name="Zhou G."/>
        </authorList>
    </citation>
    <scope>NUCLEOTIDE SEQUENCE [LARGE SCALE GENOMIC DNA]</scope>
    <source>
        <strain evidence="2 3">KCTC 92772</strain>
    </source>
</reference>
<feature type="transmembrane region" description="Helical" evidence="1">
    <location>
        <begin position="21"/>
        <end position="41"/>
    </location>
</feature>
<keyword evidence="1" id="KW-0812">Transmembrane</keyword>
<keyword evidence="1" id="KW-1133">Transmembrane helix</keyword>
<dbReference type="Gene3D" id="3.40.50.1820">
    <property type="entry name" value="alpha/beta hydrolase"/>
    <property type="match status" value="1"/>
</dbReference>
<dbReference type="InterPro" id="IPR029058">
    <property type="entry name" value="AB_hydrolase_fold"/>
</dbReference>
<dbReference type="Proteomes" id="UP001229836">
    <property type="component" value="Chromosome"/>
</dbReference>
<keyword evidence="1" id="KW-0472">Membrane</keyword>
<accession>A0ABY8RZ14</accession>
<evidence type="ECO:0000313" key="2">
    <source>
        <dbReference type="EMBL" id="WHP04460.1"/>
    </source>
</evidence>
<sequence length="158" mass="18446">MRDSVKKVINYYQNLMNIEPYYTYMLGVSMGGYAAIYFAFYTKARAAIVANPQVTFKAAQMHQYQNWERHIREMGTQWVDLDVLAVRSEYKPAIYLEYGSYPADKKGAEYLIKALIESNCLLILRKEEWSGHTVNSLFKNTIEATILFFENEPLRLET</sequence>
<dbReference type="GO" id="GO:0016787">
    <property type="term" value="F:hydrolase activity"/>
    <property type="evidence" value="ECO:0007669"/>
    <property type="project" value="UniProtKB-KW"/>
</dbReference>
<protein>
    <submittedName>
        <fullName evidence="2">YqiA/YcfP family alpha/beta fold hydrolase</fullName>
    </submittedName>
</protein>
<dbReference type="RefSeq" id="WP_283266151.1">
    <property type="nucleotide sequence ID" value="NZ_CP125669.1"/>
</dbReference>